<accession>A0A932EP28</accession>
<name>A0A932EP28_9BACT</name>
<protein>
    <recommendedName>
        <fullName evidence="5">Cytochrome c domain-containing protein</fullName>
    </recommendedName>
</protein>
<evidence type="ECO:0008006" key="5">
    <source>
        <dbReference type="Google" id="ProtNLM"/>
    </source>
</evidence>
<dbReference type="GO" id="GO:0020037">
    <property type="term" value="F:heme binding"/>
    <property type="evidence" value="ECO:0007669"/>
    <property type="project" value="InterPro"/>
</dbReference>
<feature type="chain" id="PRO_5037805661" description="Cytochrome c domain-containing protein" evidence="2">
    <location>
        <begin position="26"/>
        <end position="105"/>
    </location>
</feature>
<feature type="region of interest" description="Disordered" evidence="1">
    <location>
        <begin position="25"/>
        <end position="51"/>
    </location>
</feature>
<evidence type="ECO:0000256" key="2">
    <source>
        <dbReference type="SAM" id="SignalP"/>
    </source>
</evidence>
<dbReference type="AlphaFoldDB" id="A0A932EP28"/>
<evidence type="ECO:0000313" key="3">
    <source>
        <dbReference type="EMBL" id="MBI2677967.1"/>
    </source>
</evidence>
<dbReference type="InterPro" id="IPR036909">
    <property type="entry name" value="Cyt_c-like_dom_sf"/>
</dbReference>
<proteinExistence type="predicted"/>
<feature type="signal peptide" evidence="2">
    <location>
        <begin position="1"/>
        <end position="25"/>
    </location>
</feature>
<dbReference type="Proteomes" id="UP000779809">
    <property type="component" value="Unassembled WGS sequence"/>
</dbReference>
<organism evidence="3 4">
    <name type="scientific">Candidatus Korobacter versatilis</name>
    <dbReference type="NCBI Taxonomy" id="658062"/>
    <lineage>
        <taxon>Bacteria</taxon>
        <taxon>Pseudomonadati</taxon>
        <taxon>Acidobacteriota</taxon>
        <taxon>Terriglobia</taxon>
        <taxon>Terriglobales</taxon>
        <taxon>Candidatus Korobacteraceae</taxon>
        <taxon>Candidatus Korobacter</taxon>
    </lineage>
</organism>
<sequence length="105" mass="11477">MKVKTALLLLCTMALLASSAIPAVAGSHPAPKKRSAPAAPTPASQTDAEKRALTADAAYKSNCLRCHGEPRKYSERAMKTILRHMRVRANMTEEEARLVLEYLTK</sequence>
<comment type="caution">
    <text evidence="3">The sequence shown here is derived from an EMBL/GenBank/DDBJ whole genome shotgun (WGS) entry which is preliminary data.</text>
</comment>
<evidence type="ECO:0000313" key="4">
    <source>
        <dbReference type="Proteomes" id="UP000779809"/>
    </source>
</evidence>
<keyword evidence="2" id="KW-0732">Signal</keyword>
<dbReference type="EMBL" id="JACPNR010000005">
    <property type="protein sequence ID" value="MBI2677967.1"/>
    <property type="molecule type" value="Genomic_DNA"/>
</dbReference>
<dbReference type="SUPFAM" id="SSF46626">
    <property type="entry name" value="Cytochrome c"/>
    <property type="match status" value="1"/>
</dbReference>
<reference evidence="3" key="1">
    <citation type="submission" date="2020-07" db="EMBL/GenBank/DDBJ databases">
        <title>Huge and variable diversity of episymbiotic CPR bacteria and DPANN archaea in groundwater ecosystems.</title>
        <authorList>
            <person name="He C.Y."/>
            <person name="Keren R."/>
            <person name="Whittaker M."/>
            <person name="Farag I.F."/>
            <person name="Doudna J."/>
            <person name="Cate J.H.D."/>
            <person name="Banfield J.F."/>
        </authorList>
    </citation>
    <scope>NUCLEOTIDE SEQUENCE</scope>
    <source>
        <strain evidence="3">NC_groundwater_580_Pr5_B-0.1um_64_19</strain>
    </source>
</reference>
<gene>
    <name evidence="3" type="ORF">HYX28_04225</name>
</gene>
<evidence type="ECO:0000256" key="1">
    <source>
        <dbReference type="SAM" id="MobiDB-lite"/>
    </source>
</evidence>
<dbReference type="GO" id="GO:0009055">
    <property type="term" value="F:electron transfer activity"/>
    <property type="evidence" value="ECO:0007669"/>
    <property type="project" value="InterPro"/>
</dbReference>